<protein>
    <submittedName>
        <fullName evidence="5">WD repeat-containing protein 25-like</fullName>
    </submittedName>
</protein>
<dbReference type="InterPro" id="IPR024977">
    <property type="entry name" value="Apc4-like_WD40_dom"/>
</dbReference>
<dbReference type="Pfam" id="PF12894">
    <property type="entry name" value="ANAPC4_WD40"/>
    <property type="match status" value="1"/>
</dbReference>
<dbReference type="InterPro" id="IPR036322">
    <property type="entry name" value="WD40_repeat_dom_sf"/>
</dbReference>
<feature type="region of interest" description="Disordered" evidence="2">
    <location>
        <begin position="123"/>
        <end position="152"/>
    </location>
</feature>
<feature type="repeat" description="WD" evidence="1">
    <location>
        <begin position="472"/>
        <end position="505"/>
    </location>
</feature>
<feature type="domain" description="Anaphase-promoting complex subunit 4-like WD40" evidence="3">
    <location>
        <begin position="216"/>
        <end position="303"/>
    </location>
</feature>
<dbReference type="Pfam" id="PF00400">
    <property type="entry name" value="WD40"/>
    <property type="match status" value="3"/>
</dbReference>
<feature type="repeat" description="WD" evidence="1">
    <location>
        <begin position="249"/>
        <end position="290"/>
    </location>
</feature>
<dbReference type="GeneID" id="116294353"/>
<dbReference type="InParanoid" id="A0A6P8HQF5"/>
<feature type="repeat" description="WD" evidence="1">
    <location>
        <begin position="290"/>
        <end position="332"/>
    </location>
</feature>
<keyword evidence="4" id="KW-1185">Reference proteome</keyword>
<dbReference type="Gene3D" id="2.130.10.10">
    <property type="entry name" value="YVTN repeat-like/Quinoprotein amine dehydrogenase"/>
    <property type="match status" value="1"/>
</dbReference>
<keyword evidence="1" id="KW-0853">WD repeat</keyword>
<dbReference type="CDD" id="cd00200">
    <property type="entry name" value="WD40"/>
    <property type="match status" value="1"/>
</dbReference>
<evidence type="ECO:0000256" key="1">
    <source>
        <dbReference type="PROSITE-ProRule" id="PRU00221"/>
    </source>
</evidence>
<dbReference type="InterPro" id="IPR015943">
    <property type="entry name" value="WD40/YVTN_repeat-like_dom_sf"/>
</dbReference>
<dbReference type="SUPFAM" id="SSF50978">
    <property type="entry name" value="WD40 repeat-like"/>
    <property type="match status" value="1"/>
</dbReference>
<feature type="repeat" description="WD" evidence="1">
    <location>
        <begin position="205"/>
        <end position="238"/>
    </location>
</feature>
<organism evidence="4 5">
    <name type="scientific">Actinia tenebrosa</name>
    <name type="common">Australian red waratah sea anemone</name>
    <dbReference type="NCBI Taxonomy" id="6105"/>
    <lineage>
        <taxon>Eukaryota</taxon>
        <taxon>Metazoa</taxon>
        <taxon>Cnidaria</taxon>
        <taxon>Anthozoa</taxon>
        <taxon>Hexacorallia</taxon>
        <taxon>Actiniaria</taxon>
        <taxon>Actiniidae</taxon>
        <taxon>Actinia</taxon>
    </lineage>
</organism>
<dbReference type="PANTHER" id="PTHR44566">
    <property type="entry name" value="TRANSDUCIN/WD40 REPEAT-LIKE SUPERFAMILY PROTEIN"/>
    <property type="match status" value="1"/>
</dbReference>
<dbReference type="InterPro" id="IPR053053">
    <property type="entry name" value="WD_repeat_protein"/>
</dbReference>
<dbReference type="Proteomes" id="UP000515163">
    <property type="component" value="Unplaced"/>
</dbReference>
<dbReference type="PROSITE" id="PS50294">
    <property type="entry name" value="WD_REPEATS_REGION"/>
    <property type="match status" value="2"/>
</dbReference>
<feature type="region of interest" description="Disordered" evidence="2">
    <location>
        <begin position="1"/>
        <end position="47"/>
    </location>
</feature>
<accession>A0A6P8HQF5</accession>
<evidence type="ECO:0000313" key="5">
    <source>
        <dbReference type="RefSeq" id="XP_031557796.1"/>
    </source>
</evidence>
<gene>
    <name evidence="5" type="primary">LOC116294353</name>
</gene>
<dbReference type="AlphaFoldDB" id="A0A6P8HQF5"/>
<evidence type="ECO:0000313" key="4">
    <source>
        <dbReference type="Proteomes" id="UP000515163"/>
    </source>
</evidence>
<dbReference type="RefSeq" id="XP_031557796.1">
    <property type="nucleotide sequence ID" value="XM_031701936.1"/>
</dbReference>
<sequence>MDALLYYDSSGSDDEGSKLRSVQTEAKDKKELKQSSKNFDNIHDNKNKLLPEKSCDLQNGRKNITNQGAVVSSGSTETVKGYSRLTQGQSYFAKASVFSLNTSITTSSRCSYICKEKNEIKGKASDAGPMRKNPEDRTTSLGARPKPYISKREREKLKETVEPGISKSQVVACDNNLDNTEMQRTENVDGCNVNNKPPRKVWTQFMGHSQCVNHIKWNPKKQNLLASASMDQTVAIWDTNRSGVCLSRLTYHGGAVKDVKWSACGSQVLSCGYDKRARLVDLETGKQINSFQHQGYVTCVQFHPTDPNTFLSGTSRHGIFSWDIRDNKIVSSYQASFGQVQDVAFLPDGEQFISAAEVLRRNATDKGIMVWDFKTTAIMSNQIYQEAFTCTCLRVHPSGSYFVAQSNGNYMAIFSTKRPYKLNKYKRYEGHQVAAYSIGCDFSPDGTLAISGSADGKMYIYNSHTSRNISSLSAHPSVCIDVTYHPSLPSTVASCTLDGQIVIWV</sequence>
<dbReference type="KEGG" id="aten:116294353"/>
<dbReference type="SMART" id="SM00320">
    <property type="entry name" value="WD40"/>
    <property type="match status" value="7"/>
</dbReference>
<evidence type="ECO:0000259" key="3">
    <source>
        <dbReference type="Pfam" id="PF12894"/>
    </source>
</evidence>
<dbReference type="OrthoDB" id="256303at2759"/>
<evidence type="ECO:0000256" key="2">
    <source>
        <dbReference type="SAM" id="MobiDB-lite"/>
    </source>
</evidence>
<proteinExistence type="predicted"/>
<dbReference type="InterPro" id="IPR001680">
    <property type="entry name" value="WD40_rpt"/>
</dbReference>
<reference evidence="5" key="1">
    <citation type="submission" date="2025-08" db="UniProtKB">
        <authorList>
            <consortium name="RefSeq"/>
        </authorList>
    </citation>
    <scope>IDENTIFICATION</scope>
    <source>
        <tissue evidence="5">Tentacle</tissue>
    </source>
</reference>
<feature type="compositionally biased region" description="Low complexity" evidence="2">
    <location>
        <begin position="1"/>
        <end position="10"/>
    </location>
</feature>
<dbReference type="FunCoup" id="A0A6P8HQF5">
    <property type="interactions" value="552"/>
</dbReference>
<feature type="compositionally biased region" description="Basic and acidic residues" evidence="2">
    <location>
        <begin position="25"/>
        <end position="47"/>
    </location>
</feature>
<name>A0A6P8HQF5_ACTTE</name>
<dbReference type="PANTHER" id="PTHR44566:SF1">
    <property type="entry name" value="WD REPEAT-CONTAINING PROTEIN 25"/>
    <property type="match status" value="1"/>
</dbReference>
<dbReference type="PROSITE" id="PS50082">
    <property type="entry name" value="WD_REPEATS_2"/>
    <property type="match status" value="4"/>
</dbReference>